<gene>
    <name evidence="1" type="ORF">LCGC14_1139240</name>
</gene>
<accession>A0A0F9PH10</accession>
<protein>
    <submittedName>
        <fullName evidence="1">Uncharacterized protein</fullName>
    </submittedName>
</protein>
<name>A0A0F9PH10_9ZZZZ</name>
<dbReference type="AlphaFoldDB" id="A0A0F9PH10"/>
<proteinExistence type="predicted"/>
<dbReference type="EMBL" id="LAZR01005393">
    <property type="protein sequence ID" value="KKN00301.1"/>
    <property type="molecule type" value="Genomic_DNA"/>
</dbReference>
<evidence type="ECO:0000313" key="1">
    <source>
        <dbReference type="EMBL" id="KKN00301.1"/>
    </source>
</evidence>
<reference evidence="1" key="1">
    <citation type="journal article" date="2015" name="Nature">
        <title>Complex archaea that bridge the gap between prokaryotes and eukaryotes.</title>
        <authorList>
            <person name="Spang A."/>
            <person name="Saw J.H."/>
            <person name="Jorgensen S.L."/>
            <person name="Zaremba-Niedzwiedzka K."/>
            <person name="Martijn J."/>
            <person name="Lind A.E."/>
            <person name="van Eijk R."/>
            <person name="Schleper C."/>
            <person name="Guy L."/>
            <person name="Ettema T.J."/>
        </authorList>
    </citation>
    <scope>NUCLEOTIDE SEQUENCE</scope>
</reference>
<sequence>MVKKELMFKDFKFERKQDSMISIRISKKDKDFMKKRKLSPTMLFRSKLEEFKRREKK</sequence>
<organism evidence="1">
    <name type="scientific">marine sediment metagenome</name>
    <dbReference type="NCBI Taxonomy" id="412755"/>
    <lineage>
        <taxon>unclassified sequences</taxon>
        <taxon>metagenomes</taxon>
        <taxon>ecological metagenomes</taxon>
    </lineage>
</organism>
<comment type="caution">
    <text evidence="1">The sequence shown here is derived from an EMBL/GenBank/DDBJ whole genome shotgun (WGS) entry which is preliminary data.</text>
</comment>